<accession>A0A291DT42</accession>
<dbReference type="PANTHER" id="PTHR30537:SF5">
    <property type="entry name" value="HTH-TYPE TRANSCRIPTIONAL ACTIVATOR TTDR-RELATED"/>
    <property type="match status" value="1"/>
</dbReference>
<dbReference type="InterPro" id="IPR000847">
    <property type="entry name" value="LysR_HTH_N"/>
</dbReference>
<dbReference type="InterPro" id="IPR036388">
    <property type="entry name" value="WH-like_DNA-bd_sf"/>
</dbReference>
<evidence type="ECO:0000313" key="6">
    <source>
        <dbReference type="EMBL" id="ATF90748.1"/>
    </source>
</evidence>
<dbReference type="GO" id="GO:0006351">
    <property type="term" value="P:DNA-templated transcription"/>
    <property type="evidence" value="ECO:0007669"/>
    <property type="project" value="TreeGrafter"/>
</dbReference>
<dbReference type="Pfam" id="PF03466">
    <property type="entry name" value="LysR_substrate"/>
    <property type="match status" value="1"/>
</dbReference>
<dbReference type="Proteomes" id="UP000251197">
    <property type="component" value="Unassembled WGS sequence"/>
</dbReference>
<dbReference type="Proteomes" id="UP000217979">
    <property type="component" value="Chromosome"/>
</dbReference>
<dbReference type="PRINTS" id="PR00039">
    <property type="entry name" value="HTHLYSR"/>
</dbReference>
<dbReference type="InterPro" id="IPR036390">
    <property type="entry name" value="WH_DNA-bd_sf"/>
</dbReference>
<keyword evidence="3" id="KW-0238">DNA-binding</keyword>
<dbReference type="STRING" id="158822.LH23_03655"/>
<evidence type="ECO:0000256" key="2">
    <source>
        <dbReference type="ARBA" id="ARBA00023015"/>
    </source>
</evidence>
<dbReference type="PANTHER" id="PTHR30537">
    <property type="entry name" value="HTH-TYPE TRANSCRIPTIONAL REGULATOR"/>
    <property type="match status" value="1"/>
</dbReference>
<evidence type="ECO:0000256" key="4">
    <source>
        <dbReference type="ARBA" id="ARBA00023163"/>
    </source>
</evidence>
<feature type="domain" description="HTH lysR-type" evidence="5">
    <location>
        <begin position="1"/>
        <end position="59"/>
    </location>
</feature>
<name>A0A291DT42_9ENTR</name>
<evidence type="ECO:0000259" key="5">
    <source>
        <dbReference type="PROSITE" id="PS50931"/>
    </source>
</evidence>
<dbReference type="SUPFAM" id="SSF53850">
    <property type="entry name" value="Periplasmic binding protein-like II"/>
    <property type="match status" value="1"/>
</dbReference>
<evidence type="ECO:0000256" key="3">
    <source>
        <dbReference type="ARBA" id="ARBA00023125"/>
    </source>
</evidence>
<organism evidence="6 8">
    <name type="scientific">Cedecea neteri</name>
    <dbReference type="NCBI Taxonomy" id="158822"/>
    <lineage>
        <taxon>Bacteria</taxon>
        <taxon>Pseudomonadati</taxon>
        <taxon>Pseudomonadota</taxon>
        <taxon>Gammaproteobacteria</taxon>
        <taxon>Enterobacterales</taxon>
        <taxon>Enterobacteriaceae</taxon>
        <taxon>Cedecea</taxon>
    </lineage>
</organism>
<evidence type="ECO:0000313" key="7">
    <source>
        <dbReference type="EMBL" id="SQA99043.1"/>
    </source>
</evidence>
<dbReference type="RefSeq" id="WP_061277387.1">
    <property type="nucleotide sequence ID" value="NZ_CP023525.1"/>
</dbReference>
<dbReference type="EMBL" id="CP023525">
    <property type="protein sequence ID" value="ATF90748.1"/>
    <property type="molecule type" value="Genomic_DNA"/>
</dbReference>
<dbReference type="AlphaFoldDB" id="A0A291DT42"/>
<dbReference type="GO" id="GO:0043565">
    <property type="term" value="F:sequence-specific DNA binding"/>
    <property type="evidence" value="ECO:0007669"/>
    <property type="project" value="TreeGrafter"/>
</dbReference>
<evidence type="ECO:0000313" key="8">
    <source>
        <dbReference type="Proteomes" id="UP000217979"/>
    </source>
</evidence>
<dbReference type="InterPro" id="IPR058163">
    <property type="entry name" value="LysR-type_TF_proteobact-type"/>
</dbReference>
<gene>
    <name evidence="7" type="primary">dmlR_8</name>
    <name evidence="6" type="ORF">CO704_00930</name>
    <name evidence="7" type="ORF">NCTC12120_02943</name>
</gene>
<dbReference type="CDD" id="cd08471">
    <property type="entry name" value="PBP2_CrgA_like_2"/>
    <property type="match status" value="1"/>
</dbReference>
<comment type="similarity">
    <text evidence="1">Belongs to the LysR transcriptional regulatory family.</text>
</comment>
<dbReference type="SUPFAM" id="SSF46785">
    <property type="entry name" value="Winged helix' DNA-binding domain"/>
    <property type="match status" value="1"/>
</dbReference>
<sequence length="296" mass="32459">MDRWQAMRIFVKVAETESFAAAARQLHISAPVVTRAVAALEEVIGTRLFIRTTRTVKLTEPGLRYLNDCRTILTSIEEAEAAAAGSYATPSGILTVTASVLFGQKFVLPVITDYLDAWPTMRARSLFVDRQVNIIEEGIDVAVRIGHLPDSGLTATKVGTVRRVVCASPGYLEKHGTPLTPADLKNHRIVSSASAWASPEWRFAGEQRVMINAALQCNNNESSIATAKAGWGLTRVLDYQIAPALREGELQIILSEYELEPLPIHVVHTEGRHASAKVRTFVDLIVARIRANPLLN</sequence>
<proteinExistence type="inferred from homology"/>
<dbReference type="Gene3D" id="3.40.190.290">
    <property type="match status" value="1"/>
</dbReference>
<dbReference type="GO" id="GO:0003700">
    <property type="term" value="F:DNA-binding transcription factor activity"/>
    <property type="evidence" value="ECO:0007669"/>
    <property type="project" value="InterPro"/>
</dbReference>
<dbReference type="Pfam" id="PF00126">
    <property type="entry name" value="HTH_1"/>
    <property type="match status" value="1"/>
</dbReference>
<reference evidence="6 8" key="1">
    <citation type="submission" date="2017-09" db="EMBL/GenBank/DDBJ databases">
        <title>FDA dAtabase for Regulatory Grade micrObial Sequences (FDA-ARGOS): Supporting development and validation of Infectious Disease Dx tests.</title>
        <authorList>
            <person name="Minogue T."/>
            <person name="Wolcott M."/>
            <person name="Wasieloski L."/>
            <person name="Aguilar W."/>
            <person name="Moore D."/>
            <person name="Tallon L."/>
            <person name="Sadzewicz L."/>
            <person name="Ott S."/>
            <person name="Zhao X."/>
            <person name="Nagaraj S."/>
            <person name="Vavikolanu K."/>
            <person name="Aluvathingal J."/>
            <person name="Nadendla S."/>
            <person name="Sichtig H."/>
        </authorList>
    </citation>
    <scope>NUCLEOTIDE SEQUENCE [LARGE SCALE GENOMIC DNA]</scope>
    <source>
        <strain evidence="6 8">FDAARGOS_392</strain>
    </source>
</reference>
<protein>
    <submittedName>
        <fullName evidence="7">D-malate degradation protein R</fullName>
    </submittedName>
    <submittedName>
        <fullName evidence="6">LysR family transcriptional regulator</fullName>
    </submittedName>
</protein>
<evidence type="ECO:0000256" key="1">
    <source>
        <dbReference type="ARBA" id="ARBA00009437"/>
    </source>
</evidence>
<keyword evidence="2" id="KW-0805">Transcription regulation</keyword>
<reference evidence="7 9" key="2">
    <citation type="submission" date="2018-06" db="EMBL/GenBank/DDBJ databases">
        <authorList>
            <consortium name="Pathogen Informatics"/>
            <person name="Doyle S."/>
        </authorList>
    </citation>
    <scope>NUCLEOTIDE SEQUENCE [LARGE SCALE GENOMIC DNA]</scope>
    <source>
        <strain evidence="7 9">NCTC12120</strain>
    </source>
</reference>
<dbReference type="FunFam" id="1.10.10.10:FF:000001">
    <property type="entry name" value="LysR family transcriptional regulator"/>
    <property type="match status" value="1"/>
</dbReference>
<dbReference type="PROSITE" id="PS50931">
    <property type="entry name" value="HTH_LYSR"/>
    <property type="match status" value="1"/>
</dbReference>
<dbReference type="EMBL" id="UAVU01000003">
    <property type="protein sequence ID" value="SQA99043.1"/>
    <property type="molecule type" value="Genomic_DNA"/>
</dbReference>
<dbReference type="Gene3D" id="1.10.10.10">
    <property type="entry name" value="Winged helix-like DNA-binding domain superfamily/Winged helix DNA-binding domain"/>
    <property type="match status" value="1"/>
</dbReference>
<dbReference type="InterPro" id="IPR005119">
    <property type="entry name" value="LysR_subst-bd"/>
</dbReference>
<evidence type="ECO:0000313" key="9">
    <source>
        <dbReference type="Proteomes" id="UP000251197"/>
    </source>
</evidence>
<keyword evidence="4" id="KW-0804">Transcription</keyword>